<dbReference type="EC" id="2.3.1.269" evidence="8"/>
<dbReference type="EMBL" id="BMQG01000044">
    <property type="protein sequence ID" value="GGM60813.1"/>
    <property type="molecule type" value="Genomic_DNA"/>
</dbReference>
<dbReference type="PROSITE" id="PS50263">
    <property type="entry name" value="CN_HYDROLASE"/>
    <property type="match status" value="1"/>
</dbReference>
<dbReference type="InterPro" id="IPR045378">
    <property type="entry name" value="LNT_N"/>
</dbReference>
<dbReference type="PANTHER" id="PTHR38686">
    <property type="entry name" value="APOLIPOPROTEIN N-ACYLTRANSFERASE"/>
    <property type="match status" value="1"/>
</dbReference>
<dbReference type="InterPro" id="IPR036526">
    <property type="entry name" value="C-N_Hydrolase_sf"/>
</dbReference>
<evidence type="ECO:0000259" key="9">
    <source>
        <dbReference type="PROSITE" id="PS50263"/>
    </source>
</evidence>
<dbReference type="Pfam" id="PF20154">
    <property type="entry name" value="LNT_N"/>
    <property type="match status" value="1"/>
</dbReference>
<comment type="function">
    <text evidence="8">Catalyzes the phospholipid dependent N-acylation of the N-terminal cysteine of apolipoprotein, the last step in lipoprotein maturation.</text>
</comment>
<sequence>MRVHDHLTFRAWRRRLNAPPLPGWLGDMFGGAALGLLGLPSPLAVLAPLPLAFLHHRLARSPHAQAAFGRAFVFALSFFALHLAWLPASMTEMLGPLGGLLTLLVLPATALTWAVPLALTRRLFGTSTLLALPFAWVLLETLRTRGPLAFPWGNPGYALTGTPLNQLASVGGVALLTLLVTLTASVLAGLGSRRRPALVALLILWSVAWLWGRGVTAAPASTSRTAVLVQGAVDPRLKAQRRTWEELGLYLDLTRGALRSGAADLVVWPETASPLPASEPEVLPALLGLDVPMLVGAPGDVPGQARNSAYGVNGKVMGRQDKRVLVPFGESLPFAGVLDFLYTSVLSSLGMTGFTSLTPGSQLNVLQLKDVQVGVSICYESVFPRLSLQAARTGANLLVVMSNDAWFGQGAGAEQHFQMGRLRAIETRRFLLRAGNDGVSAAVDPWGRVQFRAPRGERGAYRASFDVSSAPTFYVQYGDWVSWVSGVVLALLTVLGVRRSKRAPS</sequence>
<evidence type="ECO:0000256" key="2">
    <source>
        <dbReference type="ARBA" id="ARBA00022475"/>
    </source>
</evidence>
<name>A0A8H9L812_9DEIO</name>
<evidence type="ECO:0000256" key="4">
    <source>
        <dbReference type="ARBA" id="ARBA00022692"/>
    </source>
</evidence>
<dbReference type="PANTHER" id="PTHR38686:SF1">
    <property type="entry name" value="APOLIPOPROTEIN N-ACYLTRANSFERASE"/>
    <property type="match status" value="1"/>
</dbReference>
<dbReference type="InterPro" id="IPR003010">
    <property type="entry name" value="C-N_Hydrolase"/>
</dbReference>
<keyword evidence="11" id="KW-1185">Reference proteome</keyword>
<evidence type="ECO:0000256" key="8">
    <source>
        <dbReference type="HAMAP-Rule" id="MF_01148"/>
    </source>
</evidence>
<dbReference type="UniPathway" id="UPA00666"/>
<comment type="catalytic activity">
    <reaction evidence="8">
        <text>N-terminal S-1,2-diacyl-sn-glyceryl-L-cysteinyl-[lipoprotein] + a glycerophospholipid = N-acyl-S-1,2-diacyl-sn-glyceryl-L-cysteinyl-[lipoprotein] + a 2-acyl-sn-glycero-3-phospholipid + H(+)</text>
        <dbReference type="Rhea" id="RHEA:48228"/>
        <dbReference type="Rhea" id="RHEA-COMP:14681"/>
        <dbReference type="Rhea" id="RHEA-COMP:14684"/>
        <dbReference type="ChEBI" id="CHEBI:15378"/>
        <dbReference type="ChEBI" id="CHEBI:136912"/>
        <dbReference type="ChEBI" id="CHEBI:140656"/>
        <dbReference type="ChEBI" id="CHEBI:140657"/>
        <dbReference type="ChEBI" id="CHEBI:140660"/>
        <dbReference type="EC" id="2.3.1.269"/>
    </reaction>
</comment>
<dbReference type="SUPFAM" id="SSF56317">
    <property type="entry name" value="Carbon-nitrogen hydrolase"/>
    <property type="match status" value="1"/>
</dbReference>
<organism evidence="10 11">
    <name type="scientific">Deinococcus arenae</name>
    <dbReference type="NCBI Taxonomy" id="1452751"/>
    <lineage>
        <taxon>Bacteria</taxon>
        <taxon>Thermotogati</taxon>
        <taxon>Deinococcota</taxon>
        <taxon>Deinococci</taxon>
        <taxon>Deinococcales</taxon>
        <taxon>Deinococcaceae</taxon>
        <taxon>Deinococcus</taxon>
    </lineage>
</organism>
<gene>
    <name evidence="8 10" type="primary">lnt</name>
    <name evidence="10" type="ORF">GCM10008956_40550</name>
</gene>
<evidence type="ECO:0000256" key="3">
    <source>
        <dbReference type="ARBA" id="ARBA00022679"/>
    </source>
</evidence>
<keyword evidence="6 8" id="KW-0472">Membrane</keyword>
<protein>
    <recommendedName>
        <fullName evidence="8">Apolipoprotein N-acyltransferase</fullName>
        <shortName evidence="8">ALP N-acyltransferase</shortName>
        <ecNumber evidence="8">2.3.1.269</ecNumber>
    </recommendedName>
</protein>
<feature type="transmembrane region" description="Helical" evidence="8">
    <location>
        <begin position="123"/>
        <end position="139"/>
    </location>
</feature>
<comment type="subcellular location">
    <subcellularLocation>
        <location evidence="1 8">Cell membrane</location>
        <topology evidence="1 8">Multi-pass membrane protein</topology>
    </subcellularLocation>
</comment>
<feature type="transmembrane region" description="Helical" evidence="8">
    <location>
        <begin position="97"/>
        <end position="116"/>
    </location>
</feature>
<comment type="pathway">
    <text evidence="8">Protein modification; lipoprotein biosynthesis (N-acyl transfer).</text>
</comment>
<keyword evidence="4 8" id="KW-0812">Transmembrane</keyword>
<feature type="domain" description="CN hydrolase" evidence="9">
    <location>
        <begin position="229"/>
        <end position="467"/>
    </location>
</feature>
<dbReference type="Pfam" id="PF00795">
    <property type="entry name" value="CN_hydrolase"/>
    <property type="match status" value="1"/>
</dbReference>
<keyword evidence="2 8" id="KW-1003">Cell membrane</keyword>
<keyword evidence="3 8" id="KW-0808">Transferase</keyword>
<reference evidence="11" key="1">
    <citation type="journal article" date="2019" name="Int. J. Syst. Evol. Microbiol.">
        <title>The Global Catalogue of Microorganisms (GCM) 10K type strain sequencing project: providing services to taxonomists for standard genome sequencing and annotation.</title>
        <authorList>
            <consortium name="The Broad Institute Genomics Platform"/>
            <consortium name="The Broad Institute Genome Sequencing Center for Infectious Disease"/>
            <person name="Wu L."/>
            <person name="Ma J."/>
        </authorList>
    </citation>
    <scope>NUCLEOTIDE SEQUENCE [LARGE SCALE GENOMIC DNA]</scope>
    <source>
        <strain evidence="11">JCM 31047</strain>
    </source>
</reference>
<dbReference type="CDD" id="cd07571">
    <property type="entry name" value="ALP_N-acyl_transferase"/>
    <property type="match status" value="1"/>
</dbReference>
<keyword evidence="5 8" id="KW-1133">Transmembrane helix</keyword>
<feature type="transmembrane region" description="Helical" evidence="8">
    <location>
        <begin position="197"/>
        <end position="214"/>
    </location>
</feature>
<feature type="transmembrane region" description="Helical" evidence="8">
    <location>
        <begin position="480"/>
        <end position="497"/>
    </location>
</feature>
<comment type="caution">
    <text evidence="10">The sequence shown here is derived from an EMBL/GenBank/DDBJ whole genome shotgun (WGS) entry which is preliminary data.</text>
</comment>
<evidence type="ECO:0000313" key="10">
    <source>
        <dbReference type="EMBL" id="GGM60813.1"/>
    </source>
</evidence>
<keyword evidence="7 8" id="KW-0012">Acyltransferase</keyword>
<evidence type="ECO:0000313" key="11">
    <source>
        <dbReference type="Proteomes" id="UP000600547"/>
    </source>
</evidence>
<dbReference type="AlphaFoldDB" id="A0A8H9L812"/>
<dbReference type="GO" id="GO:0016410">
    <property type="term" value="F:N-acyltransferase activity"/>
    <property type="evidence" value="ECO:0007669"/>
    <property type="project" value="UniProtKB-UniRule"/>
</dbReference>
<evidence type="ECO:0000256" key="1">
    <source>
        <dbReference type="ARBA" id="ARBA00004651"/>
    </source>
</evidence>
<feature type="transmembrane region" description="Helical" evidence="8">
    <location>
        <begin position="167"/>
        <end position="190"/>
    </location>
</feature>
<accession>A0A8H9L812</accession>
<proteinExistence type="inferred from homology"/>
<dbReference type="Proteomes" id="UP000600547">
    <property type="component" value="Unassembled WGS sequence"/>
</dbReference>
<dbReference type="InterPro" id="IPR004563">
    <property type="entry name" value="Apolipo_AcylTrfase"/>
</dbReference>
<evidence type="ECO:0000256" key="5">
    <source>
        <dbReference type="ARBA" id="ARBA00022989"/>
    </source>
</evidence>
<dbReference type="NCBIfam" id="TIGR00546">
    <property type="entry name" value="lnt"/>
    <property type="match status" value="1"/>
</dbReference>
<comment type="similarity">
    <text evidence="8">Belongs to the CN hydrolase family. Apolipoprotein N-acyltransferase subfamily.</text>
</comment>
<dbReference type="HAMAP" id="MF_01148">
    <property type="entry name" value="Lnt"/>
    <property type="match status" value="1"/>
</dbReference>
<keyword evidence="10" id="KW-0449">Lipoprotein</keyword>
<dbReference type="GO" id="GO:0005886">
    <property type="term" value="C:plasma membrane"/>
    <property type="evidence" value="ECO:0007669"/>
    <property type="project" value="UniProtKB-SubCell"/>
</dbReference>
<evidence type="ECO:0000256" key="7">
    <source>
        <dbReference type="ARBA" id="ARBA00023315"/>
    </source>
</evidence>
<dbReference type="GO" id="GO:0042158">
    <property type="term" value="P:lipoprotein biosynthetic process"/>
    <property type="evidence" value="ECO:0007669"/>
    <property type="project" value="UniProtKB-UniRule"/>
</dbReference>
<evidence type="ECO:0000256" key="6">
    <source>
        <dbReference type="ARBA" id="ARBA00023136"/>
    </source>
</evidence>
<feature type="transmembrane region" description="Helical" evidence="8">
    <location>
        <begin position="29"/>
        <end position="54"/>
    </location>
</feature>
<feature type="transmembrane region" description="Helical" evidence="8">
    <location>
        <begin position="66"/>
        <end position="85"/>
    </location>
</feature>
<dbReference type="Gene3D" id="3.60.110.10">
    <property type="entry name" value="Carbon-nitrogen hydrolase"/>
    <property type="match status" value="1"/>
</dbReference>